<dbReference type="PANTHER" id="PTHR31908:SF2">
    <property type="entry name" value="PROTEIN CROWDED NUCLEI 4"/>
    <property type="match status" value="1"/>
</dbReference>
<feature type="coiled-coil region" evidence="5">
    <location>
        <begin position="629"/>
        <end position="738"/>
    </location>
</feature>
<keyword evidence="8" id="KW-1185">Reference proteome</keyword>
<dbReference type="InParanoid" id="A0A200QVS4"/>
<evidence type="ECO:0000256" key="5">
    <source>
        <dbReference type="SAM" id="Coils"/>
    </source>
</evidence>
<evidence type="ECO:0000256" key="3">
    <source>
        <dbReference type="ARBA" id="ARBA00024186"/>
    </source>
</evidence>
<dbReference type="OMA" id="REHKEFM"/>
<evidence type="ECO:0000256" key="6">
    <source>
        <dbReference type="SAM" id="MobiDB-lite"/>
    </source>
</evidence>
<dbReference type="FunCoup" id="A0A200QVS4">
    <property type="interactions" value="2"/>
</dbReference>
<accession>A0A200QVS4</accession>
<comment type="subcellular location">
    <subcellularLocation>
        <location evidence="3">Nucleus lamina</location>
    </subcellularLocation>
</comment>
<feature type="compositionally biased region" description="Basic residues" evidence="6">
    <location>
        <begin position="921"/>
        <end position="930"/>
    </location>
</feature>
<organism evidence="7 8">
    <name type="scientific">Macleaya cordata</name>
    <name type="common">Five-seeded plume-poppy</name>
    <name type="synonym">Bocconia cordata</name>
    <dbReference type="NCBI Taxonomy" id="56857"/>
    <lineage>
        <taxon>Eukaryota</taxon>
        <taxon>Viridiplantae</taxon>
        <taxon>Streptophyta</taxon>
        <taxon>Embryophyta</taxon>
        <taxon>Tracheophyta</taxon>
        <taxon>Spermatophyta</taxon>
        <taxon>Magnoliopsida</taxon>
        <taxon>Ranunculales</taxon>
        <taxon>Papaveraceae</taxon>
        <taxon>Papaveroideae</taxon>
        <taxon>Macleaya</taxon>
    </lineage>
</organism>
<reference evidence="7 8" key="1">
    <citation type="journal article" date="2017" name="Mol. Plant">
        <title>The Genome of Medicinal Plant Macleaya cordata Provides New Insights into Benzylisoquinoline Alkaloids Metabolism.</title>
        <authorList>
            <person name="Liu X."/>
            <person name="Liu Y."/>
            <person name="Huang P."/>
            <person name="Ma Y."/>
            <person name="Qing Z."/>
            <person name="Tang Q."/>
            <person name="Cao H."/>
            <person name="Cheng P."/>
            <person name="Zheng Y."/>
            <person name="Yuan Z."/>
            <person name="Zhou Y."/>
            <person name="Liu J."/>
            <person name="Tang Z."/>
            <person name="Zhuo Y."/>
            <person name="Zhang Y."/>
            <person name="Yu L."/>
            <person name="Huang J."/>
            <person name="Yang P."/>
            <person name="Peng Q."/>
            <person name="Zhang J."/>
            <person name="Jiang W."/>
            <person name="Zhang Z."/>
            <person name="Lin K."/>
            <person name="Ro D.K."/>
            <person name="Chen X."/>
            <person name="Xiong X."/>
            <person name="Shang Y."/>
            <person name="Huang S."/>
            <person name="Zeng J."/>
        </authorList>
    </citation>
    <scope>NUCLEOTIDE SEQUENCE [LARGE SCALE GENOMIC DNA]</scope>
    <source>
        <strain evidence="8">cv. BLH2017</strain>
        <tissue evidence="7">Root</tissue>
    </source>
</reference>
<evidence type="ECO:0000256" key="2">
    <source>
        <dbReference type="ARBA" id="ARBA00023242"/>
    </source>
</evidence>
<feature type="coiled-coil region" evidence="5">
    <location>
        <begin position="144"/>
        <end position="238"/>
    </location>
</feature>
<evidence type="ECO:0000313" key="8">
    <source>
        <dbReference type="Proteomes" id="UP000195402"/>
    </source>
</evidence>
<sequence>MASSQKEKLAGTLSSSKVGTPRVFLDVSTPGLKNVGSPLSDESIWKRLKEAGFDEESIKRRDKAALIAYIAKLEAEMFDYQHHMGLLILERKDWTSKYEEVKASADSAEMKHKLDQAAHISALAEARKREESLKKALGIEKECIANIEKTLREMRAESAETKIAADSKMAEAQNMLEDAQKKFIEAEAKVHAAESLQAEASRYRRAAERKLQEVEEREDELRRRLISFKSECDAKEKEISRERQSLCERQKILQQGQERLLEAQALLNQREEYISGRSQELSLFEKELEASKARIQKESRALSEEKLSLDLKLAALSTREEAVFQKEALLKKKEQELLIEQENLASKEYDKIRRLMAEHEAALEMRKSEFEAELEQKRRSLDNEMETKRRVCELREVDLVQREESIQEKEHELELQLRALVEKEKETIERLKSLQVKEENLIVAEKAVELGKMHVRKEKEEVNNMKLDLQKSVVSLENKMKEVEEAQEKLEAAKTERTELLLLEMKLKEEIDSIRAQKTELMAEADQLKAEKSKFETEWELIDEKREELKREAERVAEERKAVSKFLKDERDSLKLEKEELRDQFKHDFESLSHEREAFISKMELEHSEWFSKIQQERSNFVLDIEMQKRELENCIDKRREEIESYLREKEEAFEQEKKKELQYISSLKEMVAKEQEQVTLEIRRLDNERREIMLDRERREMEQAELSKSIEELQIQREKLKEQRELLHADREKIILEIQHLNRLEDLKIASEDIVQSEIQQANLRYNRRNPPAKKCLNLQTIAQEAELKSDVSKQALDASPPSSTPVSWIRRCTKLIFRSSPEKLSVNHEEKSLAEFEGAKLLEDKYYLDDKRQLSKGKDGTQQKSSRGPMRYVTEEPRLIVEVTESAVQSYPEQGILAGRKRLNDSSSHDNVDAPLKQRQNHKKRRQHINASETPIEDSTSNCAVLPENEDCLTSLVQVRGDLEQAGNVVDDNLKTLDVTAENQGTDTYSEHGKMVSLKNSISLSDQGNLQGRDSDGYAHSPRTGNGVTSHGSNTHREVEKEVLLEGDVDSAKGGSQCQGEVASEKTSSQKYDDHSQLAAERNGRVGKEDKEHMTV</sequence>
<keyword evidence="2" id="KW-0539">Nucleus</keyword>
<comment type="similarity">
    <text evidence="4">Belongs to the CRWN family.</text>
</comment>
<evidence type="ECO:0000256" key="1">
    <source>
        <dbReference type="ARBA" id="ARBA00023054"/>
    </source>
</evidence>
<dbReference type="InterPro" id="IPR040418">
    <property type="entry name" value="CRWN"/>
</dbReference>
<feature type="coiled-coil region" evidence="5">
    <location>
        <begin position="360"/>
        <end position="584"/>
    </location>
</feature>
<dbReference type="GO" id="GO:0006997">
    <property type="term" value="P:nucleus organization"/>
    <property type="evidence" value="ECO:0007669"/>
    <property type="project" value="InterPro"/>
</dbReference>
<feature type="region of interest" description="Disordered" evidence="6">
    <location>
        <begin position="1052"/>
        <end position="1098"/>
    </location>
</feature>
<dbReference type="Proteomes" id="UP000195402">
    <property type="component" value="Unassembled WGS sequence"/>
</dbReference>
<comment type="caution">
    <text evidence="7">The sequence shown here is derived from an EMBL/GenBank/DDBJ whole genome shotgun (WGS) entry which is preliminary data.</text>
</comment>
<dbReference type="PANTHER" id="PTHR31908">
    <property type="entry name" value="PROTEIN CROWDED NUCLEI 4"/>
    <property type="match status" value="1"/>
</dbReference>
<feature type="compositionally biased region" description="Polar residues" evidence="6">
    <location>
        <begin position="931"/>
        <end position="944"/>
    </location>
</feature>
<feature type="compositionally biased region" description="Basic and acidic residues" evidence="6">
    <location>
        <begin position="1073"/>
        <end position="1098"/>
    </location>
</feature>
<dbReference type="AlphaFoldDB" id="A0A200QVS4"/>
<feature type="compositionally biased region" description="Basic and acidic residues" evidence="6">
    <location>
        <begin position="904"/>
        <end position="914"/>
    </location>
</feature>
<feature type="region of interest" description="Disordered" evidence="6">
    <location>
        <begin position="1007"/>
        <end position="1039"/>
    </location>
</feature>
<gene>
    <name evidence="7" type="ORF">BVC80_1811g31</name>
</gene>
<dbReference type="STRING" id="56857.A0A200QVS4"/>
<feature type="compositionally biased region" description="Polar residues" evidence="6">
    <location>
        <begin position="1025"/>
        <end position="1035"/>
    </location>
</feature>
<proteinExistence type="inferred from homology"/>
<dbReference type="OrthoDB" id="673795at2759"/>
<evidence type="ECO:0000313" key="7">
    <source>
        <dbReference type="EMBL" id="OVA14566.1"/>
    </source>
</evidence>
<evidence type="ECO:0008006" key="9">
    <source>
        <dbReference type="Google" id="ProtNLM"/>
    </source>
</evidence>
<feature type="region of interest" description="Disordered" evidence="6">
    <location>
        <begin position="855"/>
        <end position="874"/>
    </location>
</feature>
<feature type="compositionally biased region" description="Polar residues" evidence="6">
    <location>
        <begin position="1056"/>
        <end position="1072"/>
    </location>
</feature>
<dbReference type="GO" id="GO:0005652">
    <property type="term" value="C:nuclear lamina"/>
    <property type="evidence" value="ECO:0007669"/>
    <property type="project" value="UniProtKB-SubCell"/>
</dbReference>
<keyword evidence="1 5" id="KW-0175">Coiled coil</keyword>
<evidence type="ECO:0000256" key="4">
    <source>
        <dbReference type="ARBA" id="ARBA00024208"/>
    </source>
</evidence>
<dbReference type="EMBL" id="MVGT01001029">
    <property type="protein sequence ID" value="OVA14566.1"/>
    <property type="molecule type" value="Genomic_DNA"/>
</dbReference>
<feature type="region of interest" description="Disordered" evidence="6">
    <location>
        <begin position="902"/>
        <end position="944"/>
    </location>
</feature>
<protein>
    <recommendedName>
        <fullName evidence="9">Protein CROWDED NUCLEI 4</fullName>
    </recommendedName>
</protein>
<name>A0A200QVS4_MACCD</name>